<dbReference type="Proteomes" id="UP001234989">
    <property type="component" value="Chromosome 1"/>
</dbReference>
<protein>
    <submittedName>
        <fullName evidence="2">Uncharacterized protein</fullName>
    </submittedName>
</protein>
<gene>
    <name evidence="2" type="ORF">MTR67_003143</name>
</gene>
<evidence type="ECO:0000313" key="2">
    <source>
        <dbReference type="EMBL" id="WMV09758.1"/>
    </source>
</evidence>
<keyword evidence="3" id="KW-1185">Reference proteome</keyword>
<dbReference type="EMBL" id="CP133612">
    <property type="protein sequence ID" value="WMV09758.1"/>
    <property type="molecule type" value="Genomic_DNA"/>
</dbReference>
<feature type="region of interest" description="Disordered" evidence="1">
    <location>
        <begin position="60"/>
        <end position="105"/>
    </location>
</feature>
<feature type="region of interest" description="Disordered" evidence="1">
    <location>
        <begin position="364"/>
        <end position="411"/>
    </location>
</feature>
<accession>A0AAF0TA36</accession>
<evidence type="ECO:0000313" key="3">
    <source>
        <dbReference type="Proteomes" id="UP001234989"/>
    </source>
</evidence>
<evidence type="ECO:0000256" key="1">
    <source>
        <dbReference type="SAM" id="MobiDB-lite"/>
    </source>
</evidence>
<dbReference type="AlphaFoldDB" id="A0AAF0TA36"/>
<proteinExistence type="predicted"/>
<name>A0AAF0TA36_SOLVR</name>
<feature type="compositionally biased region" description="Basic and acidic residues" evidence="1">
    <location>
        <begin position="473"/>
        <end position="497"/>
    </location>
</feature>
<feature type="compositionally biased region" description="Basic and acidic residues" evidence="1">
    <location>
        <begin position="77"/>
        <end position="105"/>
    </location>
</feature>
<feature type="compositionally biased region" description="Polar residues" evidence="1">
    <location>
        <begin position="459"/>
        <end position="469"/>
    </location>
</feature>
<organism evidence="2 3">
    <name type="scientific">Solanum verrucosum</name>
    <dbReference type="NCBI Taxonomy" id="315347"/>
    <lineage>
        <taxon>Eukaryota</taxon>
        <taxon>Viridiplantae</taxon>
        <taxon>Streptophyta</taxon>
        <taxon>Embryophyta</taxon>
        <taxon>Tracheophyta</taxon>
        <taxon>Spermatophyta</taxon>
        <taxon>Magnoliopsida</taxon>
        <taxon>eudicotyledons</taxon>
        <taxon>Gunneridae</taxon>
        <taxon>Pentapetalae</taxon>
        <taxon>asterids</taxon>
        <taxon>lamiids</taxon>
        <taxon>Solanales</taxon>
        <taxon>Solanaceae</taxon>
        <taxon>Solanoideae</taxon>
        <taxon>Solaneae</taxon>
        <taxon>Solanum</taxon>
    </lineage>
</organism>
<feature type="region of interest" description="Disordered" evidence="1">
    <location>
        <begin position="450"/>
        <end position="497"/>
    </location>
</feature>
<reference evidence="2" key="1">
    <citation type="submission" date="2023-08" db="EMBL/GenBank/DDBJ databases">
        <title>A de novo genome assembly of Solanum verrucosum Schlechtendal, a Mexican diploid species geographically isolated from the other diploid A-genome species in potato relatives.</title>
        <authorList>
            <person name="Hosaka K."/>
        </authorList>
    </citation>
    <scope>NUCLEOTIDE SEQUENCE</scope>
    <source>
        <tissue evidence="2">Young leaves</tissue>
    </source>
</reference>
<feature type="compositionally biased region" description="Basic and acidic residues" evidence="1">
    <location>
        <begin position="370"/>
        <end position="387"/>
    </location>
</feature>
<sequence>MKQSFDIEFIFLDEMTKINRAWYTREDQAVNVVGVSGVNPDEAHFEAMYNEEVHFLANQTGGSRPNYPRLGRNQGWNKDRDDGWRDRDREWRDHGTNCRERDGDKERYVPPYERQKPKETRVDPENLCIEDMLARILNKVEGSDNVLKEMKYDAPLMGWWTGTQLCGTPFGFINSRGLHRPEALIYAEYGSQCDTFLGGQDSEENPHDLKGWLAHLISDITPLWIEPGIQIEKKDLNVAASLQHRHALGHWVAWYCSRNFLAMRRLLPFSVDLILFFRAQHTGTKGEAKNEESKRPKSKSLEMKHFFLQICVAADRSVSLVEIADQLGDSPSGVVHRHLISAFGIIVLWVIGRHGLSTLEQKVNNKGKRERQGHYEAKKSEKAKNVEGRQSWYSPKPLGNSPNGPSAHPKFHQASLWTKPTWQSDKYFGDANLAHKMLNTEVVQSHVKKARRGALGASPTRSASPTQFAKSYKAIDEKTSQKGEKESTPRIDDRVEI</sequence>